<comment type="similarity">
    <text evidence="1">Belongs to the glycosyltransferase 32 family.</text>
</comment>
<organism evidence="3 4">
    <name type="scientific">Aspergillus nanangensis</name>
    <dbReference type="NCBI Taxonomy" id="2582783"/>
    <lineage>
        <taxon>Eukaryota</taxon>
        <taxon>Fungi</taxon>
        <taxon>Dikarya</taxon>
        <taxon>Ascomycota</taxon>
        <taxon>Pezizomycotina</taxon>
        <taxon>Eurotiomycetes</taxon>
        <taxon>Eurotiomycetidae</taxon>
        <taxon>Eurotiales</taxon>
        <taxon>Aspergillaceae</taxon>
        <taxon>Aspergillus</taxon>
        <taxon>Aspergillus subgen. Circumdati</taxon>
    </lineage>
</organism>
<dbReference type="EMBL" id="VCAU01000054">
    <property type="protein sequence ID" value="KAF9887942.1"/>
    <property type="molecule type" value="Genomic_DNA"/>
</dbReference>
<proteinExistence type="inferred from homology"/>
<dbReference type="SUPFAM" id="SSF53448">
    <property type="entry name" value="Nucleotide-diphospho-sugar transferases"/>
    <property type="match status" value="1"/>
</dbReference>
<dbReference type="Gene3D" id="3.90.550.20">
    <property type="match status" value="1"/>
</dbReference>
<dbReference type="InterPro" id="IPR039367">
    <property type="entry name" value="Och1-like"/>
</dbReference>
<dbReference type="InterPro" id="IPR007577">
    <property type="entry name" value="GlycoTrfase_DXD_sugar-bd_CS"/>
</dbReference>
<dbReference type="Proteomes" id="UP001194746">
    <property type="component" value="Unassembled WGS sequence"/>
</dbReference>
<dbReference type="AlphaFoldDB" id="A0AAD4CLT4"/>
<dbReference type="PANTHER" id="PTHR31834:SF8">
    <property type="entry name" value="TRANSFERASE, PUTATIVE (AFU_ORTHOLOGUE AFUA_6G14040)-RELATED"/>
    <property type="match status" value="1"/>
</dbReference>
<gene>
    <name evidence="3" type="ORF">FE257_009464</name>
</gene>
<name>A0AAD4CLT4_ASPNN</name>
<reference evidence="3" key="1">
    <citation type="journal article" date="2019" name="Beilstein J. Org. Chem.">
        <title>Nanangenines: drimane sesquiterpenoids as the dominant metabolite cohort of a novel Australian fungus, Aspergillus nanangensis.</title>
        <authorList>
            <person name="Lacey H.J."/>
            <person name="Gilchrist C.L.M."/>
            <person name="Crombie A."/>
            <person name="Kalaitzis J.A."/>
            <person name="Vuong D."/>
            <person name="Rutledge P.J."/>
            <person name="Turner P."/>
            <person name="Pitt J.I."/>
            <person name="Lacey E."/>
            <person name="Chooi Y.H."/>
            <person name="Piggott A.M."/>
        </authorList>
    </citation>
    <scope>NUCLEOTIDE SEQUENCE</scope>
    <source>
        <strain evidence="3">MST-FP2251</strain>
    </source>
</reference>
<evidence type="ECO:0000256" key="1">
    <source>
        <dbReference type="ARBA" id="ARBA00009003"/>
    </source>
</evidence>
<dbReference type="Pfam" id="PF04488">
    <property type="entry name" value="Gly_transf_sug"/>
    <property type="match status" value="1"/>
</dbReference>
<feature type="region of interest" description="Disordered" evidence="2">
    <location>
        <begin position="62"/>
        <end position="81"/>
    </location>
</feature>
<keyword evidence="4" id="KW-1185">Reference proteome</keyword>
<dbReference type="InterPro" id="IPR029044">
    <property type="entry name" value="Nucleotide-diphossugar_trans"/>
</dbReference>
<sequence length="357" mass="39690">MKSLRSVRSAVSVIICFALFCTLCSTWALLYQRVPDRGTTPPQSLGIATACKTTTTPYASLEDPTNITLGNPSPSSRTIPSKVWHSAPQANITENQREWTSSWTTTNPSFRQELLTDQSGSTFVREHFSSTRPDIVEVYEAIAIPILKADLLRYLIILAEGGVWSDLDVTCEKQIADWVPAEYQDHEIDMVVGLEFDLQWTAPGTHIFSQFSNWVFMARPSSRNLLVVVEAVIEKLREMTTTLGVGIEDLTLDLLYEDVVDTTGPKIMTVAILKGLGQLLGTVVDDRDFAGIKKPKLIGDVLIMPGNSFAARQNGFPVDQSEVLVTHHYEGSWKKADAEAKERKLQKTEKLQQDQTG</sequence>
<dbReference type="GO" id="GO:0000009">
    <property type="term" value="F:alpha-1,6-mannosyltransferase activity"/>
    <property type="evidence" value="ECO:0007669"/>
    <property type="project" value="InterPro"/>
</dbReference>
<accession>A0AAD4CLT4</accession>
<protein>
    <submittedName>
        <fullName evidence="3">Uncharacterized protein</fullName>
    </submittedName>
</protein>
<feature type="compositionally biased region" description="Polar residues" evidence="2">
    <location>
        <begin position="62"/>
        <end position="79"/>
    </location>
</feature>
<dbReference type="GO" id="GO:0006487">
    <property type="term" value="P:protein N-linked glycosylation"/>
    <property type="evidence" value="ECO:0007669"/>
    <property type="project" value="TreeGrafter"/>
</dbReference>
<reference evidence="3" key="2">
    <citation type="submission" date="2020-02" db="EMBL/GenBank/DDBJ databases">
        <authorList>
            <person name="Gilchrist C.L.M."/>
            <person name="Chooi Y.-H."/>
        </authorList>
    </citation>
    <scope>NUCLEOTIDE SEQUENCE</scope>
    <source>
        <strain evidence="3">MST-FP2251</strain>
    </source>
</reference>
<comment type="caution">
    <text evidence="3">The sequence shown here is derived from an EMBL/GenBank/DDBJ whole genome shotgun (WGS) entry which is preliminary data.</text>
</comment>
<evidence type="ECO:0000313" key="3">
    <source>
        <dbReference type="EMBL" id="KAF9887942.1"/>
    </source>
</evidence>
<evidence type="ECO:0000256" key="2">
    <source>
        <dbReference type="SAM" id="MobiDB-lite"/>
    </source>
</evidence>
<dbReference type="PANTHER" id="PTHR31834">
    <property type="entry name" value="INITIATION-SPECIFIC ALPHA-1,6-MANNOSYLTRANSFERASE"/>
    <property type="match status" value="1"/>
</dbReference>
<dbReference type="GO" id="GO:0000136">
    <property type="term" value="C:mannan polymerase complex"/>
    <property type="evidence" value="ECO:0007669"/>
    <property type="project" value="TreeGrafter"/>
</dbReference>
<evidence type="ECO:0000313" key="4">
    <source>
        <dbReference type="Proteomes" id="UP001194746"/>
    </source>
</evidence>